<dbReference type="GO" id="GO:0005737">
    <property type="term" value="C:cytoplasm"/>
    <property type="evidence" value="ECO:0007669"/>
    <property type="project" value="UniProtKB-SubCell"/>
</dbReference>
<dbReference type="Pfam" id="PF02151">
    <property type="entry name" value="UVR"/>
    <property type="match status" value="1"/>
</dbReference>
<evidence type="ECO:0000256" key="8">
    <source>
        <dbReference type="ARBA" id="ARBA00022881"/>
    </source>
</evidence>
<dbReference type="Gene3D" id="3.40.50.300">
    <property type="entry name" value="P-loop containing nucleotide triphosphate hydrolases"/>
    <property type="match status" value="3"/>
</dbReference>
<dbReference type="InterPro" id="IPR027417">
    <property type="entry name" value="P-loop_NTPase"/>
</dbReference>
<dbReference type="Gene3D" id="4.10.860.10">
    <property type="entry name" value="UVR domain"/>
    <property type="match status" value="1"/>
</dbReference>
<proteinExistence type="inferred from homology"/>
<dbReference type="GO" id="GO:0004518">
    <property type="term" value="F:nuclease activity"/>
    <property type="evidence" value="ECO:0007669"/>
    <property type="project" value="UniProtKB-KW"/>
</dbReference>
<keyword evidence="3" id="KW-0963">Cytoplasm</keyword>
<dbReference type="GO" id="GO:0003677">
    <property type="term" value="F:DNA binding"/>
    <property type="evidence" value="ECO:0007669"/>
    <property type="project" value="InterPro"/>
</dbReference>
<dbReference type="InterPro" id="IPR024759">
    <property type="entry name" value="UvrB_YAD/RRR_dom"/>
</dbReference>
<dbReference type="Pfam" id="PF04851">
    <property type="entry name" value="ResIII"/>
    <property type="match status" value="1"/>
</dbReference>
<comment type="similarity">
    <text evidence="2 12">Belongs to the UvrB family.</text>
</comment>
<dbReference type="GO" id="GO:0006289">
    <property type="term" value="P:nucleotide-excision repair"/>
    <property type="evidence" value="ECO:0007669"/>
    <property type="project" value="InterPro"/>
</dbReference>
<keyword evidence="9 12" id="KW-0234">DNA repair</keyword>
<evidence type="ECO:0000259" key="15">
    <source>
        <dbReference type="PROSITE" id="PS51194"/>
    </source>
</evidence>
<dbReference type="InterPro" id="IPR004807">
    <property type="entry name" value="UvrB"/>
</dbReference>
<dbReference type="AlphaFoldDB" id="A0A1G2R378"/>
<dbReference type="Pfam" id="PF12344">
    <property type="entry name" value="UvrB"/>
    <property type="match status" value="1"/>
</dbReference>
<evidence type="ECO:0000256" key="2">
    <source>
        <dbReference type="ARBA" id="ARBA00008533"/>
    </source>
</evidence>
<dbReference type="PROSITE" id="PS51192">
    <property type="entry name" value="HELICASE_ATP_BIND_1"/>
    <property type="match status" value="1"/>
</dbReference>
<evidence type="ECO:0000256" key="7">
    <source>
        <dbReference type="ARBA" id="ARBA00022840"/>
    </source>
</evidence>
<dbReference type="GO" id="GO:0009432">
    <property type="term" value="P:SOS response"/>
    <property type="evidence" value="ECO:0007669"/>
    <property type="project" value="UniProtKB-KW"/>
</dbReference>
<dbReference type="EMBL" id="MHTW01000027">
    <property type="protein sequence ID" value="OHA66712.1"/>
    <property type="molecule type" value="Genomic_DNA"/>
</dbReference>
<protein>
    <recommendedName>
        <fullName evidence="11 12">UvrABC system protein B</fullName>
    </recommendedName>
</protein>
<evidence type="ECO:0000256" key="3">
    <source>
        <dbReference type="ARBA" id="ARBA00022490"/>
    </source>
</evidence>
<keyword evidence="5 12" id="KW-0227">DNA damage</keyword>
<comment type="subunit">
    <text evidence="10 12">Forms a heterotetramer with UvrA during the search for lesions. Interacts with UvrC in an incision complex.</text>
</comment>
<evidence type="ECO:0000256" key="9">
    <source>
        <dbReference type="ARBA" id="ARBA00023204"/>
    </source>
</evidence>
<dbReference type="Gene3D" id="6.10.140.240">
    <property type="match status" value="1"/>
</dbReference>
<evidence type="ECO:0000256" key="5">
    <source>
        <dbReference type="ARBA" id="ARBA00022763"/>
    </source>
</evidence>
<dbReference type="GO" id="GO:0005524">
    <property type="term" value="F:ATP binding"/>
    <property type="evidence" value="ECO:0007669"/>
    <property type="project" value="UniProtKB-KW"/>
</dbReference>
<evidence type="ECO:0000256" key="10">
    <source>
        <dbReference type="ARBA" id="ARBA00026033"/>
    </source>
</evidence>
<dbReference type="InterPro" id="IPR006935">
    <property type="entry name" value="Helicase/UvrB_N"/>
</dbReference>
<dbReference type="InterPro" id="IPR001650">
    <property type="entry name" value="Helicase_C-like"/>
</dbReference>
<name>A0A1G2R378_9BACT</name>
<dbReference type="PANTHER" id="PTHR24029">
    <property type="entry name" value="UVRABC SYSTEM PROTEIN B"/>
    <property type="match status" value="1"/>
</dbReference>
<comment type="subcellular location">
    <subcellularLocation>
        <location evidence="1 12">Cytoplasm</location>
    </subcellularLocation>
</comment>
<organism evidence="16 17">
    <name type="scientific">Candidatus Wildermuthbacteria bacterium RIFCSPHIGHO2_02_FULL_47_12</name>
    <dbReference type="NCBI Taxonomy" id="1802451"/>
    <lineage>
        <taxon>Bacteria</taxon>
        <taxon>Candidatus Wildermuthiibacteriota</taxon>
    </lineage>
</organism>
<feature type="domain" description="Helicase ATP-binding" evidence="14">
    <location>
        <begin position="24"/>
        <end position="157"/>
    </location>
</feature>
<evidence type="ECO:0000256" key="12">
    <source>
        <dbReference type="RuleBase" id="RU003587"/>
    </source>
</evidence>
<keyword evidence="4" id="KW-0547">Nucleotide-binding</keyword>
<dbReference type="InterPro" id="IPR014001">
    <property type="entry name" value="Helicase_ATP-bd"/>
</dbReference>
<feature type="domain" description="UVR" evidence="13">
    <location>
        <begin position="617"/>
        <end position="652"/>
    </location>
</feature>
<keyword evidence="12" id="KW-0742">SOS response</keyword>
<dbReference type="GO" id="GO:0009380">
    <property type="term" value="C:excinuclease repair complex"/>
    <property type="evidence" value="ECO:0007669"/>
    <property type="project" value="InterPro"/>
</dbReference>
<comment type="caution">
    <text evidence="16">The sequence shown here is derived from an EMBL/GenBank/DDBJ whole genome shotgun (WGS) entry which is preliminary data.</text>
</comment>
<dbReference type="SMART" id="SM00487">
    <property type="entry name" value="DEXDc"/>
    <property type="match status" value="1"/>
</dbReference>
<dbReference type="Pfam" id="PF00271">
    <property type="entry name" value="Helicase_C"/>
    <property type="match status" value="1"/>
</dbReference>
<feature type="domain" description="Helicase C-terminal" evidence="15">
    <location>
        <begin position="440"/>
        <end position="602"/>
    </location>
</feature>
<dbReference type="CDD" id="cd17916">
    <property type="entry name" value="DEXHc_UvrB"/>
    <property type="match status" value="1"/>
</dbReference>
<evidence type="ECO:0000313" key="16">
    <source>
        <dbReference type="EMBL" id="OHA66712.1"/>
    </source>
</evidence>
<dbReference type="InterPro" id="IPR036876">
    <property type="entry name" value="UVR_dom_sf"/>
</dbReference>
<evidence type="ECO:0000259" key="14">
    <source>
        <dbReference type="PROSITE" id="PS51192"/>
    </source>
</evidence>
<evidence type="ECO:0000256" key="6">
    <source>
        <dbReference type="ARBA" id="ARBA00022769"/>
    </source>
</evidence>
<accession>A0A1G2R378</accession>
<evidence type="ECO:0000256" key="1">
    <source>
        <dbReference type="ARBA" id="ARBA00004496"/>
    </source>
</evidence>
<dbReference type="SMART" id="SM00490">
    <property type="entry name" value="HELICc"/>
    <property type="match status" value="1"/>
</dbReference>
<dbReference type="Pfam" id="PF17757">
    <property type="entry name" value="UvrB_inter"/>
    <property type="match status" value="1"/>
</dbReference>
<dbReference type="SUPFAM" id="SSF46600">
    <property type="entry name" value="C-terminal UvrC-binding domain of UvrB"/>
    <property type="match status" value="1"/>
</dbReference>
<evidence type="ECO:0000259" key="13">
    <source>
        <dbReference type="PROSITE" id="PS50151"/>
    </source>
</evidence>
<reference evidence="16 17" key="1">
    <citation type="journal article" date="2016" name="Nat. Commun.">
        <title>Thousands of microbial genomes shed light on interconnected biogeochemical processes in an aquifer system.</title>
        <authorList>
            <person name="Anantharaman K."/>
            <person name="Brown C.T."/>
            <person name="Hug L.A."/>
            <person name="Sharon I."/>
            <person name="Castelle C.J."/>
            <person name="Probst A.J."/>
            <person name="Thomas B.C."/>
            <person name="Singh A."/>
            <person name="Wilkins M.J."/>
            <person name="Karaoz U."/>
            <person name="Brodie E.L."/>
            <person name="Williams K.H."/>
            <person name="Hubbard S.S."/>
            <person name="Banfield J.F."/>
        </authorList>
    </citation>
    <scope>NUCLEOTIDE SEQUENCE [LARGE SCALE GENOMIC DNA]</scope>
</reference>
<dbReference type="PROSITE" id="PS50151">
    <property type="entry name" value="UVR"/>
    <property type="match status" value="1"/>
</dbReference>
<dbReference type="NCBIfam" id="NF003673">
    <property type="entry name" value="PRK05298.1"/>
    <property type="match status" value="1"/>
</dbReference>
<dbReference type="PROSITE" id="PS51194">
    <property type="entry name" value="HELICASE_CTER"/>
    <property type="match status" value="1"/>
</dbReference>
<dbReference type="InterPro" id="IPR041471">
    <property type="entry name" value="UvrB_inter"/>
</dbReference>
<dbReference type="SUPFAM" id="SSF52540">
    <property type="entry name" value="P-loop containing nucleoside triphosphate hydrolases"/>
    <property type="match status" value="2"/>
</dbReference>
<gene>
    <name evidence="16" type="ORF">A3C82_00620</name>
</gene>
<evidence type="ECO:0000256" key="4">
    <source>
        <dbReference type="ARBA" id="ARBA00022741"/>
    </source>
</evidence>
<sequence length="668" mass="76554">MEFKLVSKFHPTGDQPRAIEKLTTNLEKGLHHQVLLGVTGSGKTYTMASLIAKAQKPALVISPNKTLAAQLYQEFKEFFPHNGVHYFVSYYDYYQPEAYIPQSDTYIEKDAKINEVLDRLRHEAVQDVLARKDAIVVASVSCIYNIGSPEEYQRVALEIQQGQQITRRELLKHITSLQYQRNDIDFQPGTFRARGDVIEIFLVTGKKLIKVEFSEDKIERVSMSEANLTPKYQILNTKYLLYPAKFWVTPQEKLTIALSNIRLELQEHLKLLKKQNKLVEAQRLEQRTMYDLEMIEESGYCHGIENYSRHFEFREPGTSPFTLLDYFDKDALTFIDESHLTLPQLKAMSVQDKIRKQSLIQYGFRLPSAQDNRPLTFVEFFQKAKKLVYVSATPGEYETDLAMQQKDGGLDAIVEQVIRPTGLTEPAIEIRKTKNHMQDLVKEIQNVVKNRQRVLVVTITKRLAEDIADFLAERSLKVQWLHSELKTLERPALLEDLRRGTVDVLVGVNLLREGLDLPEVSLVAILDADKEGFLRNATTLIQTMGRAARHPEGKVILYADSVTKSMKAAIQEVGRRRNIQEHYNKEHGITPQAIVKAIREWPFPQKQKSVGIELSLVTDIALLKQEMQKAATSLDFERAAEIRDLIKKANGGIEAPYAPLEVRHKKRT</sequence>
<dbReference type="InterPro" id="IPR001943">
    <property type="entry name" value="UVR_dom"/>
</dbReference>
<evidence type="ECO:0000256" key="11">
    <source>
        <dbReference type="ARBA" id="ARBA00029504"/>
    </source>
</evidence>
<keyword evidence="6 12" id="KW-0228">DNA excision</keyword>
<dbReference type="Proteomes" id="UP000176901">
    <property type="component" value="Unassembled WGS sequence"/>
</dbReference>
<dbReference type="NCBIfam" id="TIGR00631">
    <property type="entry name" value="uvrb"/>
    <property type="match status" value="1"/>
</dbReference>
<dbReference type="GO" id="GO:0016887">
    <property type="term" value="F:ATP hydrolysis activity"/>
    <property type="evidence" value="ECO:0007669"/>
    <property type="project" value="InterPro"/>
</dbReference>
<dbReference type="PANTHER" id="PTHR24029:SF0">
    <property type="entry name" value="UVRABC SYSTEM PROTEIN B"/>
    <property type="match status" value="1"/>
</dbReference>
<keyword evidence="7" id="KW-0067">ATP-binding</keyword>
<evidence type="ECO:0000313" key="17">
    <source>
        <dbReference type="Proteomes" id="UP000176901"/>
    </source>
</evidence>
<keyword evidence="8 12" id="KW-0267">Excision nuclease</keyword>
<dbReference type="STRING" id="1802451.A3C82_00620"/>